<evidence type="ECO:0000313" key="2">
    <source>
        <dbReference type="EMBL" id="CAG8647331.1"/>
    </source>
</evidence>
<gene>
    <name evidence="2" type="ORF">DERYTH_LOCUS9992</name>
</gene>
<feature type="region of interest" description="Disordered" evidence="1">
    <location>
        <begin position="36"/>
        <end position="56"/>
    </location>
</feature>
<keyword evidence="3" id="KW-1185">Reference proteome</keyword>
<organism evidence="2 3">
    <name type="scientific">Dentiscutata erythropus</name>
    <dbReference type="NCBI Taxonomy" id="1348616"/>
    <lineage>
        <taxon>Eukaryota</taxon>
        <taxon>Fungi</taxon>
        <taxon>Fungi incertae sedis</taxon>
        <taxon>Mucoromycota</taxon>
        <taxon>Glomeromycotina</taxon>
        <taxon>Glomeromycetes</taxon>
        <taxon>Diversisporales</taxon>
        <taxon>Gigasporaceae</taxon>
        <taxon>Dentiscutata</taxon>
    </lineage>
</organism>
<protein>
    <submittedName>
        <fullName evidence="2">10346_t:CDS:1</fullName>
    </submittedName>
</protein>
<evidence type="ECO:0000313" key="3">
    <source>
        <dbReference type="Proteomes" id="UP000789405"/>
    </source>
</evidence>
<evidence type="ECO:0000256" key="1">
    <source>
        <dbReference type="SAM" id="MobiDB-lite"/>
    </source>
</evidence>
<dbReference type="EMBL" id="CAJVPY010005633">
    <property type="protein sequence ID" value="CAG8647331.1"/>
    <property type="molecule type" value="Genomic_DNA"/>
</dbReference>
<comment type="caution">
    <text evidence="2">The sequence shown here is derived from an EMBL/GenBank/DDBJ whole genome shotgun (WGS) entry which is preliminary data.</text>
</comment>
<sequence>MQHHTVLPPIKFLLSPTEDVHGNAIQFSSYDRHAGSIRPLLSPPESPEIASSYGSRQVQHHDERYINLQTSEQQCSCCVGRSTPTYQSSSYNQQSPS</sequence>
<accession>A0A9N9DPR1</accession>
<reference evidence="2" key="1">
    <citation type="submission" date="2021-06" db="EMBL/GenBank/DDBJ databases">
        <authorList>
            <person name="Kallberg Y."/>
            <person name="Tangrot J."/>
            <person name="Rosling A."/>
        </authorList>
    </citation>
    <scope>NUCLEOTIDE SEQUENCE</scope>
    <source>
        <strain evidence="2">MA453B</strain>
    </source>
</reference>
<dbReference type="AlphaFoldDB" id="A0A9N9DPR1"/>
<proteinExistence type="predicted"/>
<feature type="non-terminal residue" evidence="2">
    <location>
        <position position="97"/>
    </location>
</feature>
<name>A0A9N9DPR1_9GLOM</name>
<dbReference type="Proteomes" id="UP000789405">
    <property type="component" value="Unassembled WGS sequence"/>
</dbReference>
<dbReference type="OrthoDB" id="6077919at2759"/>